<sequence length="95" mass="11083">MRITALIICVLVIPAQTAVLDQDIMIEYLLQKVAELDSKQQECSRYQSKLRLELTYVKNKLEQSARRISELEAIVYNMRSDEYTEDLNVTLEKSQ</sequence>
<comment type="caution">
    <text evidence="2">The sequence shown here is derived from an EMBL/GenBank/DDBJ whole genome shotgun (WGS) entry which is preliminary data.</text>
</comment>
<keyword evidence="3" id="KW-1185">Reference proteome</keyword>
<organism evidence="2 3">
    <name type="scientific">Potamilus streckersoni</name>
    <dbReference type="NCBI Taxonomy" id="2493646"/>
    <lineage>
        <taxon>Eukaryota</taxon>
        <taxon>Metazoa</taxon>
        <taxon>Spiralia</taxon>
        <taxon>Lophotrochozoa</taxon>
        <taxon>Mollusca</taxon>
        <taxon>Bivalvia</taxon>
        <taxon>Autobranchia</taxon>
        <taxon>Heteroconchia</taxon>
        <taxon>Palaeoheterodonta</taxon>
        <taxon>Unionida</taxon>
        <taxon>Unionoidea</taxon>
        <taxon>Unionidae</taxon>
        <taxon>Ambleminae</taxon>
        <taxon>Lampsilini</taxon>
        <taxon>Potamilus</taxon>
    </lineage>
</organism>
<evidence type="ECO:0000313" key="2">
    <source>
        <dbReference type="EMBL" id="KAK3580698.1"/>
    </source>
</evidence>
<protein>
    <submittedName>
        <fullName evidence="2">Uncharacterized protein</fullName>
    </submittedName>
</protein>
<gene>
    <name evidence="2" type="ORF">CHS0354_017981</name>
</gene>
<feature type="signal peptide" evidence="1">
    <location>
        <begin position="1"/>
        <end position="17"/>
    </location>
</feature>
<feature type="chain" id="PRO_5042067467" evidence="1">
    <location>
        <begin position="18"/>
        <end position="95"/>
    </location>
</feature>
<reference evidence="2" key="1">
    <citation type="journal article" date="2021" name="Genome Biol. Evol.">
        <title>A High-Quality Reference Genome for a Parasitic Bivalve with Doubly Uniparental Inheritance (Bivalvia: Unionida).</title>
        <authorList>
            <person name="Smith C.H."/>
        </authorList>
    </citation>
    <scope>NUCLEOTIDE SEQUENCE</scope>
    <source>
        <strain evidence="2">CHS0354</strain>
    </source>
</reference>
<evidence type="ECO:0000313" key="3">
    <source>
        <dbReference type="Proteomes" id="UP001195483"/>
    </source>
</evidence>
<dbReference type="EMBL" id="JAEAOA010001107">
    <property type="protein sequence ID" value="KAK3580698.1"/>
    <property type="molecule type" value="Genomic_DNA"/>
</dbReference>
<keyword evidence="1" id="KW-0732">Signal</keyword>
<dbReference type="AlphaFoldDB" id="A0AAE0RW74"/>
<feature type="non-terminal residue" evidence="2">
    <location>
        <position position="95"/>
    </location>
</feature>
<reference evidence="2" key="2">
    <citation type="journal article" date="2021" name="Genome Biol. Evol.">
        <title>Developing a high-quality reference genome for a parasitic bivalve with doubly uniparental inheritance (Bivalvia: Unionida).</title>
        <authorList>
            <person name="Smith C.H."/>
        </authorList>
    </citation>
    <scope>NUCLEOTIDE SEQUENCE</scope>
    <source>
        <strain evidence="2">CHS0354</strain>
        <tissue evidence="2">Mantle</tissue>
    </source>
</reference>
<dbReference type="Proteomes" id="UP001195483">
    <property type="component" value="Unassembled WGS sequence"/>
</dbReference>
<proteinExistence type="predicted"/>
<reference evidence="2" key="3">
    <citation type="submission" date="2023-05" db="EMBL/GenBank/DDBJ databases">
        <authorList>
            <person name="Smith C.H."/>
        </authorList>
    </citation>
    <scope>NUCLEOTIDE SEQUENCE</scope>
    <source>
        <strain evidence="2">CHS0354</strain>
        <tissue evidence="2">Mantle</tissue>
    </source>
</reference>
<evidence type="ECO:0000256" key="1">
    <source>
        <dbReference type="SAM" id="SignalP"/>
    </source>
</evidence>
<name>A0AAE0RW74_9BIVA</name>
<accession>A0AAE0RW74</accession>